<keyword evidence="2" id="KW-0472">Membrane</keyword>
<feature type="region of interest" description="Disordered" evidence="1">
    <location>
        <begin position="510"/>
        <end position="529"/>
    </location>
</feature>
<reference evidence="3 4" key="1">
    <citation type="journal article" date="2021" name="Nat. Commun.">
        <title>Genetic determinants of endophytism in the Arabidopsis root mycobiome.</title>
        <authorList>
            <person name="Mesny F."/>
            <person name="Miyauchi S."/>
            <person name="Thiergart T."/>
            <person name="Pickel B."/>
            <person name="Atanasova L."/>
            <person name="Karlsson M."/>
            <person name="Huettel B."/>
            <person name="Barry K.W."/>
            <person name="Haridas S."/>
            <person name="Chen C."/>
            <person name="Bauer D."/>
            <person name="Andreopoulos W."/>
            <person name="Pangilinan J."/>
            <person name="LaButti K."/>
            <person name="Riley R."/>
            <person name="Lipzen A."/>
            <person name="Clum A."/>
            <person name="Drula E."/>
            <person name="Henrissat B."/>
            <person name="Kohler A."/>
            <person name="Grigoriev I.V."/>
            <person name="Martin F.M."/>
            <person name="Hacquard S."/>
        </authorList>
    </citation>
    <scope>NUCLEOTIDE SEQUENCE [LARGE SCALE GENOMIC DNA]</scope>
    <source>
        <strain evidence="3 4">MPI-SDFR-AT-0080</strain>
    </source>
</reference>
<name>A0ABQ8GAH8_9PEZI</name>
<protein>
    <recommendedName>
        <fullName evidence="5">Alpha-l-rhamnosidase c protein</fullName>
    </recommendedName>
</protein>
<feature type="compositionally biased region" description="Gly residues" evidence="1">
    <location>
        <begin position="159"/>
        <end position="173"/>
    </location>
</feature>
<accession>A0ABQ8GAH8</accession>
<dbReference type="EMBL" id="JAGTJR010000016">
    <property type="protein sequence ID" value="KAH7047424.1"/>
    <property type="molecule type" value="Genomic_DNA"/>
</dbReference>
<keyword evidence="2" id="KW-1133">Transmembrane helix</keyword>
<feature type="region of interest" description="Disordered" evidence="1">
    <location>
        <begin position="1"/>
        <end position="55"/>
    </location>
</feature>
<dbReference type="Pfam" id="PF11204">
    <property type="entry name" value="DUF2985"/>
    <property type="match status" value="1"/>
</dbReference>
<feature type="transmembrane region" description="Helical" evidence="2">
    <location>
        <begin position="444"/>
        <end position="464"/>
    </location>
</feature>
<feature type="compositionally biased region" description="Pro residues" evidence="1">
    <location>
        <begin position="1"/>
        <end position="13"/>
    </location>
</feature>
<feature type="region of interest" description="Disordered" evidence="1">
    <location>
        <begin position="200"/>
        <end position="230"/>
    </location>
</feature>
<evidence type="ECO:0000313" key="4">
    <source>
        <dbReference type="Proteomes" id="UP000774617"/>
    </source>
</evidence>
<keyword evidence="4" id="KW-1185">Reference proteome</keyword>
<dbReference type="PANTHER" id="PTHR35872:SF1">
    <property type="entry name" value="ALPHA-L-RHAMNOSIDASE C"/>
    <property type="match status" value="1"/>
</dbReference>
<keyword evidence="2" id="KW-0812">Transmembrane</keyword>
<gene>
    <name evidence="3" type="ORF">B0J12DRAFT_121282</name>
</gene>
<sequence length="529" mass="56620">MSPSSSPPPPHPPANDADPSPTSPSDAPSRPSFPSSALRSSSTTASSFASTATSRLRSASLKLLDTDLPPGFMAATGGTAARMHSFSEIRRGSLGTGGSPISPVSARPMGDESDFSGGATSRKRFSRTATGLSLGRVSREEGAAAAAALKEEEEHGRRSGGGAGAGAGAGGLGTELETLRSVTTESRSADANAEIANATMSTASSATRTVTADEEIKPSGSAGEYTNGYQPPPKLPWTTSTALALKAFWKWFLTIPGFLITVYGLNVVAWGGMLFLLLCNAAPAMCHPTCNDINSPRRIWIEIDSQILNALFCVTGFGLIPWRFRDLWWWCVWRLGVGKRAWGETKRERQMYGLRVLAGINRGWFRLPGSDILPPSFPEHVDPQNPAAKPLPPAEKPGDEGGAKVMVVPRGVDESVLPTPLWKMPDPPPTGARAPPTKFWKMDFVVWCNVWNTFFQACLAGFMWGMNRHDRPSWSTGLFVALACIVAGAGGICMFLEGKAVKKVEGVPMESWRKEERERADAEAADANR</sequence>
<feature type="region of interest" description="Disordered" evidence="1">
    <location>
        <begin position="90"/>
        <end position="173"/>
    </location>
</feature>
<evidence type="ECO:0000256" key="2">
    <source>
        <dbReference type="SAM" id="Phobius"/>
    </source>
</evidence>
<comment type="caution">
    <text evidence="3">The sequence shown here is derived from an EMBL/GenBank/DDBJ whole genome shotgun (WGS) entry which is preliminary data.</text>
</comment>
<evidence type="ECO:0000313" key="3">
    <source>
        <dbReference type="EMBL" id="KAH7047424.1"/>
    </source>
</evidence>
<evidence type="ECO:0008006" key="5">
    <source>
        <dbReference type="Google" id="ProtNLM"/>
    </source>
</evidence>
<feature type="transmembrane region" description="Helical" evidence="2">
    <location>
        <begin position="251"/>
        <end position="278"/>
    </location>
</feature>
<feature type="transmembrane region" description="Helical" evidence="2">
    <location>
        <begin position="476"/>
        <end position="496"/>
    </location>
</feature>
<dbReference type="Proteomes" id="UP000774617">
    <property type="component" value="Unassembled WGS sequence"/>
</dbReference>
<proteinExistence type="predicted"/>
<feature type="compositionally biased region" description="Low complexity" evidence="1">
    <location>
        <begin position="200"/>
        <end position="210"/>
    </location>
</feature>
<evidence type="ECO:0000256" key="1">
    <source>
        <dbReference type="SAM" id="MobiDB-lite"/>
    </source>
</evidence>
<dbReference type="PANTHER" id="PTHR35872">
    <property type="entry name" value="INTEGRAL MEMBRANE PROTEIN (AFU_ORTHOLOGUE AFUA_5G07110)"/>
    <property type="match status" value="1"/>
</dbReference>
<organism evidence="3 4">
    <name type="scientific">Macrophomina phaseolina</name>
    <dbReference type="NCBI Taxonomy" id="35725"/>
    <lineage>
        <taxon>Eukaryota</taxon>
        <taxon>Fungi</taxon>
        <taxon>Dikarya</taxon>
        <taxon>Ascomycota</taxon>
        <taxon>Pezizomycotina</taxon>
        <taxon>Dothideomycetes</taxon>
        <taxon>Dothideomycetes incertae sedis</taxon>
        <taxon>Botryosphaeriales</taxon>
        <taxon>Botryosphaeriaceae</taxon>
        <taxon>Macrophomina</taxon>
    </lineage>
</organism>
<feature type="region of interest" description="Disordered" evidence="1">
    <location>
        <begin position="378"/>
        <end position="400"/>
    </location>
</feature>
<dbReference type="InterPro" id="IPR021369">
    <property type="entry name" value="DUF2985"/>
</dbReference>
<feature type="compositionally biased region" description="Low complexity" evidence="1">
    <location>
        <begin position="14"/>
        <end position="55"/>
    </location>
</feature>